<comment type="caution">
    <text evidence="1">The sequence shown here is derived from an EMBL/GenBank/DDBJ whole genome shotgun (WGS) entry which is preliminary data.</text>
</comment>
<evidence type="ECO:0000313" key="2">
    <source>
        <dbReference type="Proteomes" id="UP000284006"/>
    </source>
</evidence>
<dbReference type="Proteomes" id="UP000284006">
    <property type="component" value="Unassembled WGS sequence"/>
</dbReference>
<dbReference type="Gene3D" id="3.30.1540.10">
    <property type="entry name" value="formyl-coa transferase, domain 3"/>
    <property type="match status" value="1"/>
</dbReference>
<proteinExistence type="predicted"/>
<keyword evidence="2" id="KW-1185">Reference proteome</keyword>
<accession>A0A418Y0M2</accession>
<dbReference type="GO" id="GO:0016740">
    <property type="term" value="F:transferase activity"/>
    <property type="evidence" value="ECO:0007669"/>
    <property type="project" value="UniProtKB-KW"/>
</dbReference>
<dbReference type="Pfam" id="PF02515">
    <property type="entry name" value="CoA_transf_3"/>
    <property type="match status" value="1"/>
</dbReference>
<gene>
    <name evidence="1" type="ORF">D3872_09605</name>
</gene>
<dbReference type="OrthoDB" id="8523055at2"/>
<sequence length="385" mass="41331">MAGPLQGVKVVEFVGLGPAPFCGMLLADMGAEVIRIERPRPGADAAISGSDRFDISARNRPTISLDLAQPAGVAAALQLIDVADIVIEGYRPGVMERLGLGPQACLARNPRLVYGRMTGWGQHGPLAHAAGHDINYIAISGALHAIGRSGEAPVVPLNLVGDFGGGAMFLAFGVMCAAFEARQSGHGQVVDAAMTDGAALLNTMMYGFKAAGQWSNQRGENLLDGGAHFYDTYACADGKFVAIGAIEPQFYARLRELCGIDDPAFDAQFDSLRWPLLKLRMADVFQTRTRDEWCVLLEGSDACFAPVLDWDEAPLHPHNQARETFVTVDGVLQPAPAPRFSRTPAAAPVRSAPEPCDDILRRWGVSDDVIERHAASRPNFLEEQQ</sequence>
<evidence type="ECO:0000313" key="1">
    <source>
        <dbReference type="EMBL" id="RJG18834.1"/>
    </source>
</evidence>
<dbReference type="RefSeq" id="WP_119810563.1">
    <property type="nucleotide sequence ID" value="NZ_QYUP01000092.1"/>
</dbReference>
<dbReference type="InterPro" id="IPR003673">
    <property type="entry name" value="CoA-Trfase_fam_III"/>
</dbReference>
<reference evidence="1 2" key="1">
    <citation type="submission" date="2018-09" db="EMBL/GenBank/DDBJ databases">
        <authorList>
            <person name="Zhu H."/>
        </authorList>
    </citation>
    <scope>NUCLEOTIDE SEQUENCE [LARGE SCALE GENOMIC DNA]</scope>
    <source>
        <strain evidence="1 2">K1S02-61</strain>
    </source>
</reference>
<organism evidence="1 2">
    <name type="scientific">Massilia cavernae</name>
    <dbReference type="NCBI Taxonomy" id="2320864"/>
    <lineage>
        <taxon>Bacteria</taxon>
        <taxon>Pseudomonadati</taxon>
        <taxon>Pseudomonadota</taxon>
        <taxon>Betaproteobacteria</taxon>
        <taxon>Burkholderiales</taxon>
        <taxon>Oxalobacteraceae</taxon>
        <taxon>Telluria group</taxon>
        <taxon>Massilia</taxon>
    </lineage>
</organism>
<dbReference type="Gene3D" id="3.40.50.10540">
    <property type="entry name" value="Crotonobetainyl-coa:carnitine coa-transferase, domain 1"/>
    <property type="match status" value="1"/>
</dbReference>
<dbReference type="SUPFAM" id="SSF89796">
    <property type="entry name" value="CoA-transferase family III (CaiB/BaiF)"/>
    <property type="match status" value="1"/>
</dbReference>
<keyword evidence="1" id="KW-0808">Transferase</keyword>
<dbReference type="AlphaFoldDB" id="A0A418Y0M2"/>
<dbReference type="InterPro" id="IPR050509">
    <property type="entry name" value="CoA-transferase_III"/>
</dbReference>
<protein>
    <submittedName>
        <fullName evidence="1">CoA transferase</fullName>
    </submittedName>
</protein>
<dbReference type="PANTHER" id="PTHR48228">
    <property type="entry name" value="SUCCINYL-COA--D-CITRAMALATE COA-TRANSFERASE"/>
    <property type="match status" value="1"/>
</dbReference>
<dbReference type="InterPro" id="IPR044855">
    <property type="entry name" value="CoA-Trfase_III_dom3_sf"/>
</dbReference>
<dbReference type="EMBL" id="QYUP01000092">
    <property type="protein sequence ID" value="RJG18834.1"/>
    <property type="molecule type" value="Genomic_DNA"/>
</dbReference>
<dbReference type="PANTHER" id="PTHR48228:SF5">
    <property type="entry name" value="ALPHA-METHYLACYL-COA RACEMASE"/>
    <property type="match status" value="1"/>
</dbReference>
<name>A0A418Y0M2_9BURK</name>
<dbReference type="InterPro" id="IPR023606">
    <property type="entry name" value="CoA-Trfase_III_dom_1_sf"/>
</dbReference>